<dbReference type="PANTHER" id="PTHR37533">
    <property type="entry name" value="FLAGELLAR HOOK-LENGTH CONTROL PROTEIN"/>
    <property type="match status" value="1"/>
</dbReference>
<keyword evidence="6" id="KW-0969">Cilium</keyword>
<dbReference type="EMBL" id="CP001629">
    <property type="protein sequence ID" value="ACU90513.1"/>
    <property type="molecule type" value="Genomic_DNA"/>
</dbReference>
<feature type="region of interest" description="Disordered" evidence="4">
    <location>
        <begin position="19"/>
        <end position="158"/>
    </location>
</feature>
<feature type="region of interest" description="Disordered" evidence="4">
    <location>
        <begin position="672"/>
        <end position="693"/>
    </location>
</feature>
<keyword evidence="6" id="KW-0282">Flagellum</keyword>
<dbReference type="Pfam" id="PF02120">
    <property type="entry name" value="Flg_hook"/>
    <property type="match status" value="1"/>
</dbReference>
<keyword evidence="7" id="KW-1185">Reference proteome</keyword>
<keyword evidence="6" id="KW-0966">Cell projection</keyword>
<dbReference type="InterPro" id="IPR038610">
    <property type="entry name" value="FliK-like_C_sf"/>
</dbReference>
<organism evidence="6 7">
    <name type="scientific">Desulfomicrobium baculatum (strain DSM 4028 / VKM B-1378 / X)</name>
    <name type="common">Desulfovibrio baculatus</name>
    <dbReference type="NCBI Taxonomy" id="525897"/>
    <lineage>
        <taxon>Bacteria</taxon>
        <taxon>Pseudomonadati</taxon>
        <taxon>Thermodesulfobacteriota</taxon>
        <taxon>Desulfovibrionia</taxon>
        <taxon>Desulfovibrionales</taxon>
        <taxon>Desulfomicrobiaceae</taxon>
        <taxon>Desulfomicrobium</taxon>
    </lineage>
</organism>
<feature type="compositionally biased region" description="Low complexity" evidence="4">
    <location>
        <begin position="428"/>
        <end position="442"/>
    </location>
</feature>
<dbReference type="PANTHER" id="PTHR37533:SF2">
    <property type="entry name" value="FLAGELLAR HOOK-LENGTH CONTROL PROTEIN"/>
    <property type="match status" value="1"/>
</dbReference>
<feature type="compositionally biased region" description="Low complexity" evidence="4">
    <location>
        <begin position="363"/>
        <end position="374"/>
    </location>
</feature>
<feature type="compositionally biased region" description="Basic and acidic residues" evidence="4">
    <location>
        <begin position="672"/>
        <end position="684"/>
    </location>
</feature>
<dbReference type="CDD" id="cd17470">
    <property type="entry name" value="T3SS_Flik_C"/>
    <property type="match status" value="1"/>
</dbReference>
<evidence type="ECO:0000259" key="5">
    <source>
        <dbReference type="Pfam" id="PF02120"/>
    </source>
</evidence>
<dbReference type="InterPro" id="IPR052563">
    <property type="entry name" value="FliK"/>
</dbReference>
<feature type="compositionally biased region" description="Basic and acidic residues" evidence="4">
    <location>
        <begin position="98"/>
        <end position="113"/>
    </location>
</feature>
<feature type="compositionally biased region" description="Low complexity" evidence="4">
    <location>
        <begin position="463"/>
        <end position="472"/>
    </location>
</feature>
<dbReference type="Proteomes" id="UP000002216">
    <property type="component" value="Chromosome"/>
</dbReference>
<accession>C7LRK5</accession>
<comment type="similarity">
    <text evidence="2">Belongs to the FliK family.</text>
</comment>
<dbReference type="GO" id="GO:0009424">
    <property type="term" value="C:bacterial-type flagellum hook"/>
    <property type="evidence" value="ECO:0007669"/>
    <property type="project" value="InterPro"/>
</dbReference>
<evidence type="ECO:0000256" key="2">
    <source>
        <dbReference type="ARBA" id="ARBA00009149"/>
    </source>
</evidence>
<evidence type="ECO:0000256" key="3">
    <source>
        <dbReference type="ARBA" id="ARBA00022795"/>
    </source>
</evidence>
<dbReference type="STRING" id="525897.Dbac_2434"/>
<keyword evidence="3" id="KW-1005">Bacterial flagellum biogenesis</keyword>
<comment type="function">
    <text evidence="1">Controls the length of the flagellar hook.</text>
</comment>
<feature type="domain" description="Flagellar hook-length control protein-like C-terminal" evidence="5">
    <location>
        <begin position="557"/>
        <end position="633"/>
    </location>
</feature>
<protein>
    <submittedName>
        <fullName evidence="6">Flagellar hook-length control protein</fullName>
    </submittedName>
</protein>
<dbReference type="PRINTS" id="PR01007">
    <property type="entry name" value="FLGHOOKFLIK"/>
</dbReference>
<dbReference type="RefSeq" id="WP_015774602.1">
    <property type="nucleotide sequence ID" value="NC_013173.1"/>
</dbReference>
<feature type="region of interest" description="Disordered" evidence="4">
    <location>
        <begin position="316"/>
        <end position="536"/>
    </location>
</feature>
<dbReference type="HOGENOM" id="CLU_397263_0_0_7"/>
<evidence type="ECO:0000256" key="1">
    <source>
        <dbReference type="ARBA" id="ARBA00003944"/>
    </source>
</evidence>
<dbReference type="eggNOG" id="COG3144">
    <property type="taxonomic scope" value="Bacteria"/>
</dbReference>
<dbReference type="AlphaFoldDB" id="C7LRK5"/>
<dbReference type="Gene3D" id="3.30.750.140">
    <property type="match status" value="1"/>
</dbReference>
<evidence type="ECO:0000313" key="6">
    <source>
        <dbReference type="EMBL" id="ACU90513.1"/>
    </source>
</evidence>
<name>C7LRK5_DESBD</name>
<evidence type="ECO:0000256" key="4">
    <source>
        <dbReference type="SAM" id="MobiDB-lite"/>
    </source>
</evidence>
<feature type="compositionally biased region" description="Polar residues" evidence="4">
    <location>
        <begin position="502"/>
        <end position="536"/>
    </location>
</feature>
<feature type="region of interest" description="Disordered" evidence="4">
    <location>
        <begin position="233"/>
        <end position="253"/>
    </location>
</feature>
<evidence type="ECO:0000313" key="7">
    <source>
        <dbReference type="Proteomes" id="UP000002216"/>
    </source>
</evidence>
<dbReference type="KEGG" id="dba:Dbac_2434"/>
<proteinExistence type="inferred from homology"/>
<sequence>MQFFPASMSHGAQSFRANSAFEMPDSRPGQDFHGLFSAHLEQPDVTSASPQTDQPQPASNNEQVYADDHGPAGDSSGGGFGGSASFADQNVSEGSDAAGHEEDRAEERGRETAKAAVRQPEASSTEQAISSTGGPAEDDPAVLHTQAGEQDADSTGDSVAVAAQELLDSLAAEASAQGADRDKPGVSDKIEALHELLRQFRKSDPATRSGLAVALGEQVKSLKAEFAAEALKRADGAGEQGQKNGRAEKASSRVMQKIEALLSRLETFQTAGREAVNIGQERTMVAASVAAKAGVMAGEEGGRARSGRALLAEAAETLGTDSEPLTRKHGAGVESENHAAHKSGKGSEITFRSAARVSQTSDAAQGQSGARSAALEVPDGKSASTLETAEESLASEQQHGESVATGADRKHAAVKDPGSAGRNENEMTRSGLAAAGTRTATAKDGSGQSVPLDAGSTLQEGEAVSTASAAAVDSKSGKKQPDARQGFFGTPDREKSSSSTSRAAQTAGNVKNAPESQTLTQTAAQNSQSQFQQRLESPVSARSAQVYQQVETGAFRNLGQGVKQLVIRLDPADLGQVSVILQMRGKEVQAVLRSSNQETSLALNEQLGQLRTQLEAQGLKVGKLEVQTQLADSQSQSQWQGAENHNRYQENQELAMSAKRWRTLERGGPDLVRDVHNSGHREKVSQSGLDIFA</sequence>
<dbReference type="GO" id="GO:0044780">
    <property type="term" value="P:bacterial-type flagellum assembly"/>
    <property type="evidence" value="ECO:0007669"/>
    <property type="project" value="InterPro"/>
</dbReference>
<reference evidence="6 7" key="1">
    <citation type="journal article" date="2009" name="Stand. Genomic Sci.">
        <title>Complete genome sequence of Desulfomicrobium baculatum type strain (X).</title>
        <authorList>
            <person name="Copeland A."/>
            <person name="Spring S."/>
            <person name="Goker M."/>
            <person name="Schneider S."/>
            <person name="Lapidus A."/>
            <person name="Del Rio T.G."/>
            <person name="Tice H."/>
            <person name="Cheng J.F."/>
            <person name="Chen F."/>
            <person name="Nolan M."/>
            <person name="Bruce D."/>
            <person name="Goodwin L."/>
            <person name="Pitluck S."/>
            <person name="Ivanova N."/>
            <person name="Mavrommatis K."/>
            <person name="Ovchinnikova G."/>
            <person name="Pati A."/>
            <person name="Chen A."/>
            <person name="Palaniappan K."/>
            <person name="Land M."/>
            <person name="Hauser L."/>
            <person name="Chang Y.J."/>
            <person name="Jeffries C.C."/>
            <person name="Meincke L."/>
            <person name="Sims D."/>
            <person name="Brettin T."/>
            <person name="Detter J.C."/>
            <person name="Han C."/>
            <person name="Chain P."/>
            <person name="Bristow J."/>
            <person name="Eisen J.A."/>
            <person name="Markowitz V."/>
            <person name="Hugenholtz P."/>
            <person name="Kyrpides N.C."/>
            <person name="Klenk H.P."/>
            <person name="Lucas S."/>
        </authorList>
    </citation>
    <scope>NUCLEOTIDE SEQUENCE [LARGE SCALE GENOMIC DNA]</scope>
    <source>
        <strain evidence="7">DSM 4028 / VKM B-1378 / X</strain>
    </source>
</reference>
<feature type="compositionally biased region" description="Polar residues" evidence="4">
    <location>
        <begin position="44"/>
        <end position="63"/>
    </location>
</feature>
<gene>
    <name evidence="6" type="ordered locus">Dbac_2434</name>
</gene>
<dbReference type="InterPro" id="IPR021136">
    <property type="entry name" value="Flagellar_hook_control-like_C"/>
</dbReference>
<dbReference type="OrthoDB" id="5468982at2"/>
<feature type="compositionally biased region" description="Polar residues" evidence="4">
    <location>
        <begin position="121"/>
        <end position="133"/>
    </location>
</feature>
<dbReference type="InterPro" id="IPR001635">
    <property type="entry name" value="Flag_hook_Flik"/>
</dbReference>